<dbReference type="Proteomes" id="UP000231279">
    <property type="component" value="Unassembled WGS sequence"/>
</dbReference>
<name>A0A2G9G3G0_9LAMI</name>
<dbReference type="AlphaFoldDB" id="A0A2G9G3G0"/>
<dbReference type="STRING" id="429701.A0A2G9G3G0"/>
<dbReference type="InterPro" id="IPR051861">
    <property type="entry name" value="NET_actin-binding_domain"/>
</dbReference>
<evidence type="ECO:0000313" key="7">
    <source>
        <dbReference type="Proteomes" id="UP000231279"/>
    </source>
</evidence>
<dbReference type="PANTHER" id="PTHR32258">
    <property type="entry name" value="PROTEIN NETWORKED 4A"/>
    <property type="match status" value="1"/>
</dbReference>
<dbReference type="PROSITE" id="PS51774">
    <property type="entry name" value="NAB"/>
    <property type="match status" value="1"/>
</dbReference>
<comment type="similarity">
    <text evidence="2">Belongs to the NET family.</text>
</comment>
<comment type="caution">
    <text evidence="6">The sequence shown here is derived from an EMBL/GenBank/DDBJ whole genome shotgun (WGS) entry which is preliminary data.</text>
</comment>
<gene>
    <name evidence="6" type="ORF">CDL12_27781</name>
</gene>
<dbReference type="InterPro" id="IPR011684">
    <property type="entry name" value="NAB"/>
</dbReference>
<dbReference type="OrthoDB" id="1924020at2759"/>
<evidence type="ECO:0000313" key="6">
    <source>
        <dbReference type="EMBL" id="PIM99721.1"/>
    </source>
</evidence>
<dbReference type="EMBL" id="NKXS01007405">
    <property type="protein sequence ID" value="PIM99721.1"/>
    <property type="molecule type" value="Genomic_DNA"/>
</dbReference>
<dbReference type="PANTHER" id="PTHR32258:SF22">
    <property type="entry name" value="PROTEIN NETWORKED 3A-LIKE"/>
    <property type="match status" value="1"/>
</dbReference>
<dbReference type="GO" id="GO:0003779">
    <property type="term" value="F:actin binding"/>
    <property type="evidence" value="ECO:0007669"/>
    <property type="project" value="InterPro"/>
</dbReference>
<accession>A0A2G9G3G0</accession>
<protein>
    <recommendedName>
        <fullName evidence="5">NAB domain-containing protein</fullName>
    </recommendedName>
</protein>
<sequence>MESNTNSMEQQPMMSSPFSRWSDSHNRPPQSQWLHSTLAEVDEKIKTILELVEDNGDTFAMRAEMYYKKRPQLIKMVQDLHKSYSALADKYDHLKSASNNGSLSNSLRTLKGKRPQHDEYVSIEPPNFSSDDHESIEDDQFESLKNFISIDDYKLIMNKEDGNDCDDKNESVIGLRMQERDMNVWDEQQMKLSKLLEENLSKQAELIRRNEEKREMIKGLRKENRILSQKCSSNNYRMKSWKRQLRRLFCLT</sequence>
<evidence type="ECO:0000256" key="2">
    <source>
        <dbReference type="ARBA" id="ARBA00038006"/>
    </source>
</evidence>
<feature type="domain" description="NAB" evidence="5">
    <location>
        <begin position="18"/>
        <end position="98"/>
    </location>
</feature>
<organism evidence="6 7">
    <name type="scientific">Handroanthus impetiginosus</name>
    <dbReference type="NCBI Taxonomy" id="429701"/>
    <lineage>
        <taxon>Eukaryota</taxon>
        <taxon>Viridiplantae</taxon>
        <taxon>Streptophyta</taxon>
        <taxon>Embryophyta</taxon>
        <taxon>Tracheophyta</taxon>
        <taxon>Spermatophyta</taxon>
        <taxon>Magnoliopsida</taxon>
        <taxon>eudicotyledons</taxon>
        <taxon>Gunneridae</taxon>
        <taxon>Pentapetalae</taxon>
        <taxon>asterids</taxon>
        <taxon>lamiids</taxon>
        <taxon>Lamiales</taxon>
        <taxon>Bignoniaceae</taxon>
        <taxon>Crescentiina</taxon>
        <taxon>Tabebuia alliance</taxon>
        <taxon>Handroanthus</taxon>
    </lineage>
</organism>
<keyword evidence="1 3" id="KW-0175">Coiled coil</keyword>
<evidence type="ECO:0000256" key="1">
    <source>
        <dbReference type="ARBA" id="ARBA00023054"/>
    </source>
</evidence>
<proteinExistence type="inferred from homology"/>
<evidence type="ECO:0000256" key="4">
    <source>
        <dbReference type="SAM" id="MobiDB-lite"/>
    </source>
</evidence>
<evidence type="ECO:0000259" key="5">
    <source>
        <dbReference type="PROSITE" id="PS51774"/>
    </source>
</evidence>
<evidence type="ECO:0000256" key="3">
    <source>
        <dbReference type="SAM" id="Coils"/>
    </source>
</evidence>
<keyword evidence="7" id="KW-1185">Reference proteome</keyword>
<reference evidence="7" key="1">
    <citation type="journal article" date="2018" name="Gigascience">
        <title>Genome assembly of the Pink Ipe (Handroanthus impetiginosus, Bignoniaceae), a highly valued, ecologically keystone Neotropical timber forest tree.</title>
        <authorList>
            <person name="Silva-Junior O.B."/>
            <person name="Grattapaglia D."/>
            <person name="Novaes E."/>
            <person name="Collevatti R.G."/>
        </authorList>
    </citation>
    <scope>NUCLEOTIDE SEQUENCE [LARGE SCALE GENOMIC DNA]</scope>
    <source>
        <strain evidence="7">cv. UFG-1</strain>
    </source>
</reference>
<dbReference type="Pfam" id="PF07765">
    <property type="entry name" value="KIP1"/>
    <property type="match status" value="1"/>
</dbReference>
<feature type="coiled-coil region" evidence="3">
    <location>
        <begin position="203"/>
        <end position="230"/>
    </location>
</feature>
<feature type="region of interest" description="Disordered" evidence="4">
    <location>
        <begin position="1"/>
        <end position="31"/>
    </location>
</feature>